<name>A0A7S1XDD8_9RHOD</name>
<proteinExistence type="predicted"/>
<evidence type="ECO:0000313" key="1">
    <source>
        <dbReference type="EMBL" id="CAD9232379.1"/>
    </source>
</evidence>
<accession>A0A7S1XDD8</accession>
<dbReference type="AlphaFoldDB" id="A0A7S1XDD8"/>
<gene>
    <name evidence="1" type="ORF">CCAE0312_LOCUS4461</name>
</gene>
<sequence>MEDVMRWESKIPNMFRCLEVVVTRRSEGGYKRFNRLTPHGRSEILRSVIRGAIAGLALGCTTLPPLRGRLGNLGHSVSSLGNPERGVETILSLVLPLCVGSK</sequence>
<protein>
    <submittedName>
        <fullName evidence="1">Uncharacterized protein</fullName>
    </submittedName>
</protein>
<organism evidence="1">
    <name type="scientific">Compsopogon caeruleus</name>
    <dbReference type="NCBI Taxonomy" id="31354"/>
    <lineage>
        <taxon>Eukaryota</taxon>
        <taxon>Rhodophyta</taxon>
        <taxon>Compsopogonophyceae</taxon>
        <taxon>Compsopogonales</taxon>
        <taxon>Compsopogonaceae</taxon>
        <taxon>Compsopogon</taxon>
    </lineage>
</organism>
<dbReference type="EMBL" id="HBGH01008159">
    <property type="protein sequence ID" value="CAD9232379.1"/>
    <property type="molecule type" value="Transcribed_RNA"/>
</dbReference>
<reference evidence="1" key="1">
    <citation type="submission" date="2021-01" db="EMBL/GenBank/DDBJ databases">
        <authorList>
            <person name="Corre E."/>
            <person name="Pelletier E."/>
            <person name="Niang G."/>
            <person name="Scheremetjew M."/>
            <person name="Finn R."/>
            <person name="Kale V."/>
            <person name="Holt S."/>
            <person name="Cochrane G."/>
            <person name="Meng A."/>
            <person name="Brown T."/>
            <person name="Cohen L."/>
        </authorList>
    </citation>
    <scope>NUCLEOTIDE SEQUENCE</scope>
    <source>
        <strain evidence="1">SAG 36.94</strain>
    </source>
</reference>